<accession>A0A8I6TMY5</accession>
<name>A0A8I6TMY5_CIMLE</name>
<reference evidence="1" key="1">
    <citation type="submission" date="2022-01" db="UniProtKB">
        <authorList>
            <consortium name="EnsemblMetazoa"/>
        </authorList>
    </citation>
    <scope>IDENTIFICATION</scope>
</reference>
<dbReference type="OMA" id="WHIAHAK"/>
<dbReference type="GeneID" id="112128222"/>
<dbReference type="RefSeq" id="XP_024085840.1">
    <property type="nucleotide sequence ID" value="XM_024230072.1"/>
</dbReference>
<dbReference type="Proteomes" id="UP000494040">
    <property type="component" value="Unassembled WGS sequence"/>
</dbReference>
<dbReference type="SUPFAM" id="SSF53098">
    <property type="entry name" value="Ribonuclease H-like"/>
    <property type="match status" value="1"/>
</dbReference>
<organism evidence="1 2">
    <name type="scientific">Cimex lectularius</name>
    <name type="common">Bed bug</name>
    <name type="synonym">Acanthia lectularia</name>
    <dbReference type="NCBI Taxonomy" id="79782"/>
    <lineage>
        <taxon>Eukaryota</taxon>
        <taxon>Metazoa</taxon>
        <taxon>Ecdysozoa</taxon>
        <taxon>Arthropoda</taxon>
        <taxon>Hexapoda</taxon>
        <taxon>Insecta</taxon>
        <taxon>Pterygota</taxon>
        <taxon>Neoptera</taxon>
        <taxon>Paraneoptera</taxon>
        <taxon>Hemiptera</taxon>
        <taxon>Heteroptera</taxon>
        <taxon>Panheteroptera</taxon>
        <taxon>Cimicomorpha</taxon>
        <taxon>Cimicidae</taxon>
        <taxon>Cimex</taxon>
    </lineage>
</organism>
<dbReference type="PANTHER" id="PTHR45913:SF21">
    <property type="entry name" value="DUF4371 DOMAIN-CONTAINING PROTEIN"/>
    <property type="match status" value="1"/>
</dbReference>
<proteinExistence type="predicted"/>
<dbReference type="PANTHER" id="PTHR45913">
    <property type="entry name" value="EPM2A-INTERACTING PROTEIN 1"/>
    <property type="match status" value="1"/>
</dbReference>
<dbReference type="KEGG" id="clec:112128222"/>
<keyword evidence="2" id="KW-1185">Reference proteome</keyword>
<evidence type="ECO:0000313" key="2">
    <source>
        <dbReference type="Proteomes" id="UP000494040"/>
    </source>
</evidence>
<protein>
    <submittedName>
        <fullName evidence="1">Uncharacterized protein</fullName>
    </submittedName>
</protein>
<dbReference type="OrthoDB" id="6431883at2759"/>
<dbReference type="EnsemblMetazoa" id="XM_024230072.1">
    <property type="protein sequence ID" value="XP_024085840.1"/>
    <property type="gene ID" value="LOC112128222"/>
</dbReference>
<evidence type="ECO:0000313" key="1">
    <source>
        <dbReference type="EnsemblMetazoa" id="XP_024085840.1"/>
    </source>
</evidence>
<sequence>MVKDKCICVICRASVAIPKRGNLERHHKTVHKNYEKDFPPQSELRKRKVSDLISCLKKEQSMFTRPAKQSKAATIASFKISHILAKRKKPFEDGSVVKEAFIEAGETLFGDFKNKTEIMSAIRELQLSRPTVTRRIEVMSQDIADKLKHDIMECTYFSLQFDESTDMTDTAQLCIFIRMVFNDMLAKEEFLTIIPLKGKTRGEDIYDVFFNFVKNYELPIYKLVCITTDGAPAMTGNKNGFVALCRANEEFPSFFSFHCIIHQQVLCSKVLNTEEIMGIATKIVNSIRARSLQRRLFQLQLEDRESAEHTDLVLHTDVRWLSRGKFLERFQELLPEITAFLDERGDDTQILKNEKWLTDLAFLTDITMHLNTVNLELQGKGKTIIEMISAVNAFKSKLQLMIDHYTPSMGQCEIWGFCVTDSNPKDTNYSKSTAPHNNRRPLVCKKCHTAQRS</sequence>
<dbReference type="AlphaFoldDB" id="A0A8I6TMY5"/>
<dbReference type="InterPro" id="IPR012337">
    <property type="entry name" value="RNaseH-like_sf"/>
</dbReference>